<gene>
    <name evidence="3" type="ORF">FJT64_027678</name>
</gene>
<reference evidence="3 4" key="1">
    <citation type="submission" date="2019-07" db="EMBL/GenBank/DDBJ databases">
        <title>Draft genome assembly of a fouling barnacle, Amphibalanus amphitrite (Darwin, 1854): The first reference genome for Thecostraca.</title>
        <authorList>
            <person name="Kim W."/>
        </authorList>
    </citation>
    <scope>NUCLEOTIDE SEQUENCE [LARGE SCALE GENOMIC DNA]</scope>
    <source>
        <strain evidence="3">SNU_AA5</strain>
        <tissue evidence="3">Soma without cirri and trophi</tissue>
    </source>
</reference>
<keyword evidence="2" id="KW-0812">Transmembrane</keyword>
<feature type="transmembrane region" description="Helical" evidence="2">
    <location>
        <begin position="163"/>
        <end position="184"/>
    </location>
</feature>
<organism evidence="3 4">
    <name type="scientific">Amphibalanus amphitrite</name>
    <name type="common">Striped barnacle</name>
    <name type="synonym">Balanus amphitrite</name>
    <dbReference type="NCBI Taxonomy" id="1232801"/>
    <lineage>
        <taxon>Eukaryota</taxon>
        <taxon>Metazoa</taxon>
        <taxon>Ecdysozoa</taxon>
        <taxon>Arthropoda</taxon>
        <taxon>Crustacea</taxon>
        <taxon>Multicrustacea</taxon>
        <taxon>Cirripedia</taxon>
        <taxon>Thoracica</taxon>
        <taxon>Thoracicalcarea</taxon>
        <taxon>Balanomorpha</taxon>
        <taxon>Balanoidea</taxon>
        <taxon>Balanidae</taxon>
        <taxon>Amphibalaninae</taxon>
        <taxon>Amphibalanus</taxon>
    </lineage>
</organism>
<sequence>MVATVRQESQDEPLVVTEYDQSAPLPRPPAAAADQLERSGMSRGVSASSARRAGGGSVVRVRPCTAESAKNALNSSKFSVECLFEGLHPMYPPTNMENQHGPHCNTFLRSFEPLFWYYRCLGLLNVAVDTDECFQITVTSTVVYVIYFLRAHHGGMALFDAMVHTHLAGTIHLITVGTAVITLYHVRAFPAFFNKIQETALETFSFTFYLFFGMLIARYVVCIGEAMRRLEGIVSAHQVKHLHRMHVQIVTAQRLLLNIFGTHVLIGMGFATVVVVYVVFHSVEVYELMARGTPSLVMLPILVPHVWLLLVSWMHLYIPCYVSDMARDQFCEIINLAGADRDQRRLSPWRRR</sequence>
<dbReference type="AlphaFoldDB" id="A0A6A4W7I2"/>
<comment type="caution">
    <text evidence="3">The sequence shown here is derived from an EMBL/GenBank/DDBJ whole genome shotgun (WGS) entry which is preliminary data.</text>
</comment>
<name>A0A6A4W7I2_AMPAM</name>
<feature type="compositionally biased region" description="Low complexity" evidence="1">
    <location>
        <begin position="30"/>
        <end position="51"/>
    </location>
</feature>
<keyword evidence="2" id="KW-1133">Transmembrane helix</keyword>
<evidence type="ECO:0000313" key="4">
    <source>
        <dbReference type="Proteomes" id="UP000440578"/>
    </source>
</evidence>
<evidence type="ECO:0000313" key="3">
    <source>
        <dbReference type="EMBL" id="KAF0299630.1"/>
    </source>
</evidence>
<feature type="transmembrane region" description="Helical" evidence="2">
    <location>
        <begin position="296"/>
        <end position="318"/>
    </location>
</feature>
<proteinExistence type="predicted"/>
<protein>
    <submittedName>
        <fullName evidence="3">Uncharacterized protein</fullName>
    </submittedName>
</protein>
<dbReference type="EMBL" id="VIIS01001345">
    <property type="protein sequence ID" value="KAF0299630.1"/>
    <property type="molecule type" value="Genomic_DNA"/>
</dbReference>
<feature type="transmembrane region" description="Helical" evidence="2">
    <location>
        <begin position="255"/>
        <end position="280"/>
    </location>
</feature>
<feature type="region of interest" description="Disordered" evidence="1">
    <location>
        <begin position="1"/>
        <end position="51"/>
    </location>
</feature>
<feature type="transmembrane region" description="Helical" evidence="2">
    <location>
        <begin position="204"/>
        <end position="221"/>
    </location>
</feature>
<dbReference type="Proteomes" id="UP000440578">
    <property type="component" value="Unassembled WGS sequence"/>
</dbReference>
<keyword evidence="2" id="KW-0472">Membrane</keyword>
<evidence type="ECO:0000256" key="2">
    <source>
        <dbReference type="SAM" id="Phobius"/>
    </source>
</evidence>
<accession>A0A6A4W7I2</accession>
<keyword evidence="4" id="KW-1185">Reference proteome</keyword>
<evidence type="ECO:0000256" key="1">
    <source>
        <dbReference type="SAM" id="MobiDB-lite"/>
    </source>
</evidence>